<feature type="region of interest" description="Disordered" evidence="1">
    <location>
        <begin position="234"/>
        <end position="261"/>
    </location>
</feature>
<keyword evidence="3" id="KW-1185">Reference proteome</keyword>
<evidence type="ECO:0000313" key="3">
    <source>
        <dbReference type="Proteomes" id="UP000789375"/>
    </source>
</evidence>
<name>A0A9N9CHR4_FUNMO</name>
<feature type="region of interest" description="Disordered" evidence="1">
    <location>
        <begin position="30"/>
        <end position="59"/>
    </location>
</feature>
<dbReference type="Proteomes" id="UP000789375">
    <property type="component" value="Unassembled WGS sequence"/>
</dbReference>
<feature type="non-terminal residue" evidence="2">
    <location>
        <position position="954"/>
    </location>
</feature>
<dbReference type="AlphaFoldDB" id="A0A9N9CHR4"/>
<accession>A0A9N9CHR4</accession>
<evidence type="ECO:0000256" key="1">
    <source>
        <dbReference type="SAM" id="MobiDB-lite"/>
    </source>
</evidence>
<comment type="caution">
    <text evidence="2">The sequence shown here is derived from an EMBL/GenBank/DDBJ whole genome shotgun (WGS) entry which is preliminary data.</text>
</comment>
<sequence>EIPAECFQTSDTGSNCRMPVGIHNANLDTNMQGNALNTHAQGNSADQHQTSNVGNNGHTPKEWSIINALRYIESKSELLSSDTINTFKDDMYSLLQSLGGKCYVHEFSKKKARKILTNYDKSFFSADIKRFIDEIELKNEKKEFRTSISRRVTSASTLRALEEHRTDRIAIEDLRNATNTTSTIEYDSERKQDLRGEIMDGVENGQVVSEAVQESSDLGAQSYDQEDQDLLRNTNTLGKRENASDAEEERVLKRQYNRSPKFSESNQHSIFYGGLPNYEEGIKIDPELVLKETNEVMIPYFERSFNYDSWNCWTLKSGSVVTDLLEKASNVKGHPLRPEVWRIIRCGFKIAKPKWLSNEEYTKIQSFTKRPSITSPPKDIIELLKIKSLKSLGLEIIKFKRDKLKAHLLEDITSQNSSEEDLILENIKITCSILDPEDPLTAFFAKVLSLFHKYVFIEDSVMQQLDVSEADYGGYLIHPCLKKILVGLEDRLYYHMGEVILSSVKSCRSRRKCTNSYEQKSDGVFTVKLRKSLMEVGHLEMSGGYGHKDIPRSTWDGCCKLPIEDRIELWQMYNPSCGVLQYERSHKSIVPICYEEHRKHIFDFVVLLWDLKCGLLETSNIIFQLRDEHNDNLFESSKLSGSLPAYPFTPNKDRHKIGIKDANEDSDLDNSPIRSGRNDKKYFESPISLKCSGITTVYADFCNAIYQEQFSSQKTGKNKCTGITEMDRIHLPRCFAYTYGEEVPEEPDSADDVSIQENETQSRRNSSRQTSPRIIREQERFQGLLRVLSTPVKGEQAEVDDNDVVGTSVSQICQKAIRAGLRVAKTNQEEILCWYRYAEGCEKRVNDISKKAEPRKLRRYGKRHAFRAHGGENSTPKHLKYLSRIALRQESDSQYSSLRLLHPCLKTRIIIHLNLKLWKLIQYYLALPGRQFHLQKSGHSTAQARLDPHEIELI</sequence>
<feature type="compositionally biased region" description="Low complexity" evidence="1">
    <location>
        <begin position="757"/>
        <end position="771"/>
    </location>
</feature>
<evidence type="ECO:0000313" key="2">
    <source>
        <dbReference type="EMBL" id="CAG8602048.1"/>
    </source>
</evidence>
<proteinExistence type="predicted"/>
<feature type="region of interest" description="Disordered" evidence="1">
    <location>
        <begin position="743"/>
        <end position="774"/>
    </location>
</feature>
<gene>
    <name evidence="2" type="ORF">FMOSSE_LOCUS9002</name>
</gene>
<protein>
    <submittedName>
        <fullName evidence="2">2164_t:CDS:1</fullName>
    </submittedName>
</protein>
<organism evidence="2 3">
    <name type="scientific">Funneliformis mosseae</name>
    <name type="common">Endomycorrhizal fungus</name>
    <name type="synonym">Glomus mosseae</name>
    <dbReference type="NCBI Taxonomy" id="27381"/>
    <lineage>
        <taxon>Eukaryota</taxon>
        <taxon>Fungi</taxon>
        <taxon>Fungi incertae sedis</taxon>
        <taxon>Mucoromycota</taxon>
        <taxon>Glomeromycotina</taxon>
        <taxon>Glomeromycetes</taxon>
        <taxon>Glomerales</taxon>
        <taxon>Glomeraceae</taxon>
        <taxon>Funneliformis</taxon>
    </lineage>
</organism>
<dbReference type="EMBL" id="CAJVPP010002496">
    <property type="protein sequence ID" value="CAG8602048.1"/>
    <property type="molecule type" value="Genomic_DNA"/>
</dbReference>
<reference evidence="2" key="1">
    <citation type="submission" date="2021-06" db="EMBL/GenBank/DDBJ databases">
        <authorList>
            <person name="Kallberg Y."/>
            <person name="Tangrot J."/>
            <person name="Rosling A."/>
        </authorList>
    </citation>
    <scope>NUCLEOTIDE SEQUENCE</scope>
    <source>
        <strain evidence="2">87-6 pot B 2015</strain>
    </source>
</reference>
<feature type="compositionally biased region" description="Polar residues" evidence="1">
    <location>
        <begin position="30"/>
        <end position="58"/>
    </location>
</feature>